<dbReference type="AlphaFoldDB" id="A0AAV4NSF1"/>
<dbReference type="InterPro" id="IPR014049">
    <property type="entry name" value="Glutathione_synthase_N_euk"/>
</dbReference>
<feature type="binding site" evidence="14">
    <location>
        <begin position="396"/>
        <end position="399"/>
    </location>
    <ligand>
        <name>ATP</name>
        <dbReference type="ChEBI" id="CHEBI:30616"/>
    </ligand>
</feature>
<dbReference type="InterPro" id="IPR014042">
    <property type="entry name" value="Glutathione_synthase_a-hlx"/>
</dbReference>
<dbReference type="InterPro" id="IPR005615">
    <property type="entry name" value="Glutathione_synthase"/>
</dbReference>
<keyword evidence="8 13" id="KW-0479">Metal-binding</keyword>
<feature type="binding site" evidence="14">
    <location>
        <position position="456"/>
    </location>
    <ligand>
        <name>ATP</name>
        <dbReference type="ChEBI" id="CHEBI:30616"/>
    </ligand>
</feature>
<dbReference type="FunFam" id="3.30.1490.50:FF:000002">
    <property type="entry name" value="Glutathione synthetase"/>
    <property type="match status" value="1"/>
</dbReference>
<dbReference type="FunFam" id="3.40.50.1760:FF:000001">
    <property type="entry name" value="Glutathione synthetase"/>
    <property type="match status" value="1"/>
</dbReference>
<feature type="binding site" evidence="14">
    <location>
        <position position="450"/>
    </location>
    <ligand>
        <name>substrate</name>
    </ligand>
</feature>
<evidence type="ECO:0000256" key="6">
    <source>
        <dbReference type="ARBA" id="ARBA00022598"/>
    </source>
</evidence>
<dbReference type="InterPro" id="IPR016185">
    <property type="entry name" value="PreATP-grasp_dom_sf"/>
</dbReference>
<evidence type="ECO:0000256" key="4">
    <source>
        <dbReference type="ARBA" id="ARBA00012214"/>
    </source>
</evidence>
<dbReference type="Gene3D" id="3.30.470.20">
    <property type="entry name" value="ATP-grasp fold, B domain"/>
    <property type="match status" value="1"/>
</dbReference>
<keyword evidence="7 13" id="KW-0317">Glutathione biosynthesis</keyword>
<keyword evidence="9 13" id="KW-0547">Nucleotide-binding</keyword>
<feature type="binding site" evidence="15">
    <location>
        <position position="142"/>
    </location>
    <ligand>
        <name>Mg(2+)</name>
        <dbReference type="ChEBI" id="CHEBI:18420"/>
    </ligand>
</feature>
<feature type="binding site" evidence="14">
    <location>
        <position position="122"/>
    </location>
    <ligand>
        <name>substrate</name>
    </ligand>
</feature>
<protein>
    <recommendedName>
        <fullName evidence="5 13">Glutathione synthetase</fullName>
        <shortName evidence="13">GSH-S</shortName>
        <ecNumber evidence="4 13">6.3.2.3</ecNumber>
    </recommendedName>
</protein>
<feature type="binding site" evidence="15">
    <location>
        <position position="144"/>
    </location>
    <ligand>
        <name>Mg(2+)</name>
        <dbReference type="ChEBI" id="CHEBI:18420"/>
    </ligand>
</feature>
<evidence type="ECO:0000256" key="12">
    <source>
        <dbReference type="ARBA" id="ARBA00048871"/>
    </source>
</evidence>
<dbReference type="Gene3D" id="3.30.1490.80">
    <property type="match status" value="1"/>
</dbReference>
<evidence type="ECO:0000259" key="16">
    <source>
        <dbReference type="Pfam" id="PF03199"/>
    </source>
</evidence>
<evidence type="ECO:0000256" key="5">
    <source>
        <dbReference type="ARBA" id="ARBA00020821"/>
    </source>
</evidence>
<dbReference type="SUPFAM" id="SSF52440">
    <property type="entry name" value="PreATP-grasp domain"/>
    <property type="match status" value="1"/>
</dbReference>
<feature type="binding site" evidence="14">
    <location>
        <position position="448"/>
    </location>
    <ligand>
        <name>substrate</name>
    </ligand>
</feature>
<feature type="binding site" evidence="14">
    <location>
        <begin position="362"/>
        <end position="371"/>
    </location>
    <ligand>
        <name>ATP</name>
        <dbReference type="ChEBI" id="CHEBI:30616"/>
    </ligand>
</feature>
<feature type="binding site" evidence="14">
    <location>
        <position position="304"/>
    </location>
    <ligand>
        <name>ATP</name>
        <dbReference type="ChEBI" id="CHEBI:30616"/>
    </ligand>
</feature>
<feature type="domain" description="Glutathione synthase substrate-binding" evidence="16">
    <location>
        <begin position="202"/>
        <end position="301"/>
    </location>
</feature>
<gene>
    <name evidence="17" type="primary">GSS</name>
    <name evidence="17" type="ORF">CEXT_331391</name>
</gene>
<evidence type="ECO:0000256" key="13">
    <source>
        <dbReference type="PIRNR" id="PIRNR001558"/>
    </source>
</evidence>
<evidence type="ECO:0000256" key="15">
    <source>
        <dbReference type="PIRSR" id="PIRSR001558-2"/>
    </source>
</evidence>
<dbReference type="Proteomes" id="UP001054945">
    <property type="component" value="Unassembled WGS sequence"/>
</dbReference>
<evidence type="ECO:0000256" key="11">
    <source>
        <dbReference type="ARBA" id="ARBA00022842"/>
    </source>
</evidence>
<comment type="similarity">
    <text evidence="2 13">Belongs to the eukaryotic GSH synthase family.</text>
</comment>
<dbReference type="GO" id="GO:0005524">
    <property type="term" value="F:ATP binding"/>
    <property type="evidence" value="ECO:0007669"/>
    <property type="project" value="UniProtKB-UniRule"/>
</dbReference>
<feature type="binding site" evidence="14">
    <location>
        <position position="142"/>
    </location>
    <ligand>
        <name>ATP</name>
        <dbReference type="ChEBI" id="CHEBI:30616"/>
    </ligand>
</feature>
<dbReference type="PIRSF" id="PIRSF001558">
    <property type="entry name" value="GSHase"/>
    <property type="match status" value="1"/>
</dbReference>
<evidence type="ECO:0000313" key="17">
    <source>
        <dbReference type="EMBL" id="GIX86052.1"/>
    </source>
</evidence>
<evidence type="ECO:0000256" key="1">
    <source>
        <dbReference type="ARBA" id="ARBA00004965"/>
    </source>
</evidence>
<dbReference type="PANTHER" id="PTHR11130">
    <property type="entry name" value="GLUTATHIONE SYNTHETASE"/>
    <property type="match status" value="1"/>
</dbReference>
<keyword evidence="10 13" id="KW-0067">ATP-binding</keyword>
<sequence length="472" mass="53128">MEGHILNTRYGLDDENIISISQDAKDFALFKGISMRTSDLSQDARVPIPICLVPSPFPMDWFQKVNDLQPYLNYIIHKIAHCKDILKECLSSTIEVDEFTRNIFKIYEAVEKDEQISLGLIRSDYLLNSDPNGRITGIKQVENNTFASSFGGLAPIVKEVHEFVLEKLGRKGFENKLPENQSVFMLAQGIISAWDAYGNPNAIVLFVVEDVTNNICDQRALEYAIKEYESKLEVLRCSFKELRNCVELHGKTLLVKDKEVSVVYYRNGYMPEHYELEDWETRLLMERSKAIKCPSAGLHLAGTKKVQVYLSQPGVLEKFVKKDIADELRELFAAQYTLDLGAASGDNAVSMGIQNPDKFVLKPEREGGGNNLYGDDLKNLLENIKNSEERKGYILMERINPPLIPNCILRRDNKPEITNVICELGIFGVILGNKEDIFINKSAGHLLRSKGMDSAECGIAAGFGGLDSPYLE</sequence>
<dbReference type="GO" id="GO:0000287">
    <property type="term" value="F:magnesium ion binding"/>
    <property type="evidence" value="ECO:0007669"/>
    <property type="project" value="UniProtKB-UniRule"/>
</dbReference>
<evidence type="ECO:0000256" key="9">
    <source>
        <dbReference type="ARBA" id="ARBA00022741"/>
    </source>
</evidence>
<dbReference type="GO" id="GO:0005829">
    <property type="term" value="C:cytosol"/>
    <property type="evidence" value="ECO:0007669"/>
    <property type="project" value="TreeGrafter"/>
</dbReference>
<evidence type="ECO:0000256" key="2">
    <source>
        <dbReference type="ARBA" id="ARBA00010385"/>
    </source>
</evidence>
<feature type="binding site" evidence="14">
    <location>
        <position position="423"/>
    </location>
    <ligand>
        <name>ATP</name>
        <dbReference type="ChEBI" id="CHEBI:30616"/>
    </ligand>
</feature>
<dbReference type="Pfam" id="PF03917">
    <property type="entry name" value="GSH_synth_ATP"/>
    <property type="match status" value="1"/>
</dbReference>
<dbReference type="InterPro" id="IPR014709">
    <property type="entry name" value="Glutathione_synthase_C_euk"/>
</dbReference>
<dbReference type="SUPFAM" id="SSF56059">
    <property type="entry name" value="Glutathione synthetase ATP-binding domain-like"/>
    <property type="match status" value="1"/>
</dbReference>
<evidence type="ECO:0000256" key="10">
    <source>
        <dbReference type="ARBA" id="ARBA00022840"/>
    </source>
</evidence>
<comment type="subunit">
    <text evidence="3">Homodimer.</text>
</comment>
<dbReference type="Pfam" id="PF03199">
    <property type="entry name" value="GSH_synthase"/>
    <property type="match status" value="1"/>
</dbReference>
<keyword evidence="6 13" id="KW-0436">Ligase</keyword>
<evidence type="ECO:0000313" key="18">
    <source>
        <dbReference type="Proteomes" id="UP001054945"/>
    </source>
</evidence>
<accession>A0AAV4NSF1</accession>
<dbReference type="NCBIfam" id="TIGR01986">
    <property type="entry name" value="glut_syn_euk"/>
    <property type="match status" value="1"/>
</dbReference>
<comment type="cofactor">
    <cofactor evidence="13 15">
        <name>Mg(2+)</name>
        <dbReference type="ChEBI" id="CHEBI:18420"/>
    </cofactor>
    <text evidence="13 15">Binds 1 Mg(2+) ion per subunit.</text>
</comment>
<name>A0AAV4NSF1_CAEEX</name>
<proteinExistence type="inferred from homology"/>
<dbReference type="InterPro" id="IPR037013">
    <property type="entry name" value="GSH-S_sub-bd_sf"/>
</dbReference>
<organism evidence="17 18">
    <name type="scientific">Caerostris extrusa</name>
    <name type="common">Bark spider</name>
    <name type="synonym">Caerostris bankana</name>
    <dbReference type="NCBI Taxonomy" id="172846"/>
    <lineage>
        <taxon>Eukaryota</taxon>
        <taxon>Metazoa</taxon>
        <taxon>Ecdysozoa</taxon>
        <taxon>Arthropoda</taxon>
        <taxon>Chelicerata</taxon>
        <taxon>Arachnida</taxon>
        <taxon>Araneae</taxon>
        <taxon>Araneomorphae</taxon>
        <taxon>Entelegynae</taxon>
        <taxon>Araneoidea</taxon>
        <taxon>Araneidae</taxon>
        <taxon>Caerostris</taxon>
    </lineage>
</organism>
<evidence type="ECO:0000256" key="8">
    <source>
        <dbReference type="ARBA" id="ARBA00022723"/>
    </source>
</evidence>
<evidence type="ECO:0000256" key="14">
    <source>
        <dbReference type="PIRSR" id="PIRSR001558-1"/>
    </source>
</evidence>
<comment type="catalytic activity">
    <reaction evidence="12">
        <text>gamma-L-glutamyl-L-cysteine + glycine + ATP = glutathione + ADP + phosphate + H(+)</text>
        <dbReference type="Rhea" id="RHEA:13557"/>
        <dbReference type="ChEBI" id="CHEBI:15378"/>
        <dbReference type="ChEBI" id="CHEBI:30616"/>
        <dbReference type="ChEBI" id="CHEBI:43474"/>
        <dbReference type="ChEBI" id="CHEBI:57305"/>
        <dbReference type="ChEBI" id="CHEBI:57925"/>
        <dbReference type="ChEBI" id="CHEBI:58173"/>
        <dbReference type="ChEBI" id="CHEBI:456216"/>
        <dbReference type="EC" id="6.3.2.3"/>
    </reaction>
    <physiologicalReaction direction="left-to-right" evidence="12">
        <dbReference type="Rhea" id="RHEA:13558"/>
    </physiologicalReaction>
</comment>
<comment type="caution">
    <text evidence="17">The sequence shown here is derived from an EMBL/GenBank/DDBJ whole genome shotgun (WGS) entry which is preliminary data.</text>
</comment>
<dbReference type="EC" id="6.3.2.3" evidence="4 13"/>
<keyword evidence="11 13" id="KW-0460">Magnesium</keyword>
<dbReference type="Gene3D" id="1.10.1080.10">
    <property type="entry name" value="Glutathione Synthetase, Chain A, domain 3"/>
    <property type="match status" value="1"/>
</dbReference>
<dbReference type="Gene3D" id="3.30.1490.50">
    <property type="match status" value="1"/>
</dbReference>
<feature type="binding site" evidence="14">
    <location>
        <position position="373"/>
    </location>
    <ligand>
        <name>ATP</name>
        <dbReference type="ChEBI" id="CHEBI:30616"/>
    </ligand>
</feature>
<feature type="binding site" evidence="15">
    <location>
        <position position="366"/>
    </location>
    <ligand>
        <name>Mg(2+)</name>
        <dbReference type="ChEBI" id="CHEBI:18420"/>
    </ligand>
</feature>
<keyword evidence="18" id="KW-1185">Reference proteome</keyword>
<dbReference type="Gene3D" id="3.40.50.1760">
    <property type="entry name" value="Glutathione synthase, substrate-binding domain superfamily, eukaryotic"/>
    <property type="match status" value="1"/>
</dbReference>
<feature type="binding site" evidence="14">
    <location>
        <position position="218"/>
    </location>
    <ligand>
        <name>substrate</name>
    </ligand>
</feature>
<comment type="pathway">
    <text evidence="1 13">Sulfur metabolism; glutathione biosynthesis; glutathione from L-cysteine and L-glutamate: step 2/2.</text>
</comment>
<dbReference type="GO" id="GO:0004363">
    <property type="term" value="F:glutathione synthase activity"/>
    <property type="evidence" value="ECO:0007669"/>
    <property type="project" value="UniProtKB-UniRule"/>
</dbReference>
<dbReference type="PANTHER" id="PTHR11130:SF0">
    <property type="entry name" value="GLUTATHIONE SYNTHETASE"/>
    <property type="match status" value="1"/>
</dbReference>
<evidence type="ECO:0000256" key="3">
    <source>
        <dbReference type="ARBA" id="ARBA00011738"/>
    </source>
</evidence>
<dbReference type="InterPro" id="IPR004887">
    <property type="entry name" value="GSH_synth_subst-bd"/>
</dbReference>
<dbReference type="EMBL" id="BPLR01021112">
    <property type="protein sequence ID" value="GIX86052.1"/>
    <property type="molecule type" value="Genomic_DNA"/>
</dbReference>
<dbReference type="GO" id="GO:0043295">
    <property type="term" value="F:glutathione binding"/>
    <property type="evidence" value="ECO:0007669"/>
    <property type="project" value="UniProtKB-UniRule"/>
</dbReference>
<reference evidence="17 18" key="1">
    <citation type="submission" date="2021-06" db="EMBL/GenBank/DDBJ databases">
        <title>Caerostris extrusa draft genome.</title>
        <authorList>
            <person name="Kono N."/>
            <person name="Arakawa K."/>
        </authorList>
    </citation>
    <scope>NUCLEOTIDE SEQUENCE [LARGE SCALE GENOMIC DNA]</scope>
</reference>
<evidence type="ECO:0000256" key="7">
    <source>
        <dbReference type="ARBA" id="ARBA00022684"/>
    </source>
</evidence>